<accession>A0A672Z058</accession>
<evidence type="ECO:0000256" key="4">
    <source>
        <dbReference type="ARBA" id="ARBA00023015"/>
    </source>
</evidence>
<evidence type="ECO:0000256" key="6">
    <source>
        <dbReference type="ARBA" id="ARBA00023159"/>
    </source>
</evidence>
<dbReference type="GO" id="GO:0000981">
    <property type="term" value="F:DNA-binding transcription factor activity, RNA polymerase II-specific"/>
    <property type="evidence" value="ECO:0007669"/>
    <property type="project" value="TreeGrafter"/>
</dbReference>
<dbReference type="InterPro" id="IPR036638">
    <property type="entry name" value="HLH_DNA-bd_sf"/>
</dbReference>
<feature type="compositionally biased region" description="Basic and acidic residues" evidence="10">
    <location>
        <begin position="15"/>
        <end position="24"/>
    </location>
</feature>
<evidence type="ECO:0000256" key="1">
    <source>
        <dbReference type="ARBA" id="ARBA00004123"/>
    </source>
</evidence>
<evidence type="ECO:0000313" key="12">
    <source>
        <dbReference type="Ensembl" id="ENSSORP00005010012.1"/>
    </source>
</evidence>
<reference evidence="12" key="2">
    <citation type="submission" date="2025-08" db="UniProtKB">
        <authorList>
            <consortium name="Ensembl"/>
        </authorList>
    </citation>
    <scope>IDENTIFICATION</scope>
</reference>
<evidence type="ECO:0000313" key="13">
    <source>
        <dbReference type="Proteomes" id="UP000472271"/>
    </source>
</evidence>
<keyword evidence="9" id="KW-0175">Coiled coil</keyword>
<reference evidence="12" key="1">
    <citation type="submission" date="2019-06" db="EMBL/GenBank/DDBJ databases">
        <authorList>
            <consortium name="Wellcome Sanger Institute Data Sharing"/>
        </authorList>
    </citation>
    <scope>NUCLEOTIDE SEQUENCE [LARGE SCALE GENOMIC DNA]</scope>
</reference>
<keyword evidence="5" id="KW-0238">DNA-binding</keyword>
<feature type="compositionally biased region" description="Low complexity" evidence="10">
    <location>
        <begin position="1"/>
        <end position="14"/>
    </location>
</feature>
<feature type="region of interest" description="Disordered" evidence="10">
    <location>
        <begin position="104"/>
        <end position="123"/>
    </location>
</feature>
<evidence type="ECO:0000256" key="5">
    <source>
        <dbReference type="ARBA" id="ARBA00023125"/>
    </source>
</evidence>
<dbReference type="PANTHER" id="PTHR45776">
    <property type="entry name" value="MIP04163P"/>
    <property type="match status" value="1"/>
</dbReference>
<name>A0A672Z058_9TELE</name>
<sequence length="435" mass="47520">MSSRVLLRQQLMREQAQEQERREAQQQASASQLRPNDSTPAISVTLPPNAARPPPAQVPVEVLKVQTHLENPTKYHIQQAQRQQVKQYLSTTLGNKAVTQTLGVSPVPQSSSAPEVAPTASSAPNSPMALLNIGSNKEEIDDVIDDIISLESSFNDDIITLIDSGLQLPSTLPGNLLDVYHSPGMAAPTLTVSNSCPADLPKIKREITDADAKALLKERQKKDNHNLIERRRRFNINDRIKELGTLIPKSSDPEMRWNKGTILKASVDYIRKLQKEQQRAKDVEMRQKKLEQANHSLMLRIQELEMQARIHGLNTNSSISPGLTSDPSMLQQQQHLGVTAIGQTLPTSFLSPPSSDSPAGVTISSPLDLGSLSFAELDDASASALYPDVGLGDILMDEGCTLSPERVGEPLFSPLSPGASKTSSRRSSLDMDEDL</sequence>
<protein>
    <submittedName>
        <fullName evidence="12">Transcription factor binding to IGHM enhancer 3b</fullName>
    </submittedName>
</protein>
<feature type="coiled-coil region" evidence="9">
    <location>
        <begin position="273"/>
        <end position="307"/>
    </location>
</feature>
<dbReference type="GO" id="GO:0005634">
    <property type="term" value="C:nucleus"/>
    <property type="evidence" value="ECO:0007669"/>
    <property type="project" value="UniProtKB-SubCell"/>
</dbReference>
<evidence type="ECO:0000256" key="10">
    <source>
        <dbReference type="SAM" id="MobiDB-lite"/>
    </source>
</evidence>
<feature type="region of interest" description="Disordered" evidence="10">
    <location>
        <begin position="405"/>
        <end position="435"/>
    </location>
</feature>
<feature type="domain" description="BHLH" evidence="11">
    <location>
        <begin position="220"/>
        <end position="273"/>
    </location>
</feature>
<dbReference type="InParanoid" id="A0A672Z058"/>
<dbReference type="Pfam" id="PF00010">
    <property type="entry name" value="HLH"/>
    <property type="match status" value="1"/>
</dbReference>
<dbReference type="SUPFAM" id="SSF47459">
    <property type="entry name" value="HLH, helix-loop-helix DNA-binding domain"/>
    <property type="match status" value="1"/>
</dbReference>
<dbReference type="PROSITE" id="PS50888">
    <property type="entry name" value="BHLH"/>
    <property type="match status" value="1"/>
</dbReference>
<reference evidence="12" key="3">
    <citation type="submission" date="2025-09" db="UniProtKB">
        <authorList>
            <consortium name="Ensembl"/>
        </authorList>
    </citation>
    <scope>IDENTIFICATION</scope>
</reference>
<keyword evidence="6" id="KW-0010">Activator</keyword>
<dbReference type="Pfam" id="PF15951">
    <property type="entry name" value="MITF_TFEB_C_3_N"/>
    <property type="match status" value="1"/>
</dbReference>
<dbReference type="Gene3D" id="4.10.280.10">
    <property type="entry name" value="Helix-loop-helix DNA-binding domain"/>
    <property type="match status" value="1"/>
</dbReference>
<keyword evidence="13" id="KW-1185">Reference proteome</keyword>
<dbReference type="AlphaFoldDB" id="A0A672Z058"/>
<comment type="similarity">
    <text evidence="3">Belongs to the MiT/TFE family.</text>
</comment>
<keyword evidence="8" id="KW-0539">Nucleus</keyword>
<dbReference type="Ensembl" id="ENSSORT00005010342.1">
    <property type="protein sequence ID" value="ENSSORP00005010012.1"/>
    <property type="gene ID" value="ENSSORG00005005455.1"/>
</dbReference>
<dbReference type="PANTHER" id="PTHR45776:SF3">
    <property type="entry name" value="TRANSCRIPTION FACTOR E3"/>
    <property type="match status" value="1"/>
</dbReference>
<dbReference type="Pfam" id="PF11851">
    <property type="entry name" value="DUF3371"/>
    <property type="match status" value="1"/>
</dbReference>
<dbReference type="FunFam" id="4.10.280.10:FF:000003">
    <property type="entry name" value="microphthalmia-associated transcription factor isoform X1"/>
    <property type="match status" value="1"/>
</dbReference>
<dbReference type="Proteomes" id="UP000472271">
    <property type="component" value="Chromosome 5"/>
</dbReference>
<dbReference type="GO" id="GO:0005737">
    <property type="term" value="C:cytoplasm"/>
    <property type="evidence" value="ECO:0007669"/>
    <property type="project" value="UniProtKB-SubCell"/>
</dbReference>
<organism evidence="12 13">
    <name type="scientific">Sphaeramia orbicularis</name>
    <name type="common">orbiculate cardinalfish</name>
    <dbReference type="NCBI Taxonomy" id="375764"/>
    <lineage>
        <taxon>Eukaryota</taxon>
        <taxon>Metazoa</taxon>
        <taxon>Chordata</taxon>
        <taxon>Craniata</taxon>
        <taxon>Vertebrata</taxon>
        <taxon>Euteleostomi</taxon>
        <taxon>Actinopterygii</taxon>
        <taxon>Neopterygii</taxon>
        <taxon>Teleostei</taxon>
        <taxon>Neoteleostei</taxon>
        <taxon>Acanthomorphata</taxon>
        <taxon>Gobiaria</taxon>
        <taxon>Kurtiformes</taxon>
        <taxon>Apogonoidei</taxon>
        <taxon>Apogonidae</taxon>
        <taxon>Apogoninae</taxon>
        <taxon>Sphaeramia</taxon>
    </lineage>
</organism>
<gene>
    <name evidence="12" type="primary">tfe3b</name>
</gene>
<dbReference type="InterPro" id="IPR021802">
    <property type="entry name" value="MiT/TFE_C"/>
</dbReference>
<keyword evidence="7" id="KW-0804">Transcription</keyword>
<feature type="region of interest" description="Disordered" evidence="10">
    <location>
        <begin position="1"/>
        <end position="55"/>
    </location>
</feature>
<evidence type="ECO:0000256" key="7">
    <source>
        <dbReference type="ARBA" id="ARBA00023163"/>
    </source>
</evidence>
<evidence type="ECO:0000256" key="3">
    <source>
        <dbReference type="ARBA" id="ARBA00008289"/>
    </source>
</evidence>
<comment type="subcellular location">
    <subcellularLocation>
        <location evidence="2">Cytoplasm</location>
    </subcellularLocation>
    <subcellularLocation>
        <location evidence="1">Nucleus</location>
    </subcellularLocation>
</comment>
<dbReference type="InterPro" id="IPR011598">
    <property type="entry name" value="bHLH_dom"/>
</dbReference>
<dbReference type="SMART" id="SM00353">
    <property type="entry name" value="HLH"/>
    <property type="match status" value="1"/>
</dbReference>
<keyword evidence="4" id="KW-0805">Transcription regulation</keyword>
<dbReference type="InterPro" id="IPR031867">
    <property type="entry name" value="MiT/TFE_N"/>
</dbReference>
<evidence type="ECO:0000256" key="9">
    <source>
        <dbReference type="SAM" id="Coils"/>
    </source>
</evidence>
<dbReference type="GO" id="GO:0000978">
    <property type="term" value="F:RNA polymerase II cis-regulatory region sequence-specific DNA binding"/>
    <property type="evidence" value="ECO:0007669"/>
    <property type="project" value="TreeGrafter"/>
</dbReference>
<proteinExistence type="inferred from homology"/>
<dbReference type="GO" id="GO:0046983">
    <property type="term" value="F:protein dimerization activity"/>
    <property type="evidence" value="ECO:0007669"/>
    <property type="project" value="InterPro"/>
</dbReference>
<evidence type="ECO:0000259" key="11">
    <source>
        <dbReference type="PROSITE" id="PS50888"/>
    </source>
</evidence>
<evidence type="ECO:0000256" key="2">
    <source>
        <dbReference type="ARBA" id="ARBA00004496"/>
    </source>
</evidence>
<evidence type="ECO:0000256" key="8">
    <source>
        <dbReference type="ARBA" id="ARBA00023242"/>
    </source>
</evidence>
<dbReference type="CDD" id="cd18926">
    <property type="entry name" value="bHLHzip_MITF"/>
    <property type="match status" value="1"/>
</dbReference>